<dbReference type="Gene3D" id="1.25.40.90">
    <property type="match status" value="1"/>
</dbReference>
<dbReference type="InterPro" id="IPR027422">
    <property type="entry name" value="GGA1-3"/>
</dbReference>
<evidence type="ECO:0000313" key="14">
    <source>
        <dbReference type="EMBL" id="ELU12059.1"/>
    </source>
</evidence>
<reference evidence="16" key="1">
    <citation type="submission" date="2012-12" db="EMBL/GenBank/DDBJ databases">
        <authorList>
            <person name="Hellsten U."/>
            <person name="Grimwood J."/>
            <person name="Chapman J.A."/>
            <person name="Shapiro H."/>
            <person name="Aerts A."/>
            <person name="Otillar R.P."/>
            <person name="Terry A.Y."/>
            <person name="Boore J.L."/>
            <person name="Simakov O."/>
            <person name="Marletaz F."/>
            <person name="Cho S.-J."/>
            <person name="Edsinger-Gonzales E."/>
            <person name="Havlak P."/>
            <person name="Kuo D.-H."/>
            <person name="Larsson T."/>
            <person name="Lv J."/>
            <person name="Arendt D."/>
            <person name="Savage R."/>
            <person name="Osoegawa K."/>
            <person name="de Jong P."/>
            <person name="Lindberg D.R."/>
            <person name="Seaver E.C."/>
            <person name="Weisblat D.A."/>
            <person name="Putnam N.H."/>
            <person name="Grigoriev I.V."/>
            <person name="Rokhsar D.S."/>
        </authorList>
    </citation>
    <scope>NUCLEOTIDE SEQUENCE</scope>
    <source>
        <strain evidence="16">I ESC-2004</strain>
    </source>
</reference>
<evidence type="ECO:0000313" key="15">
    <source>
        <dbReference type="EnsemblMetazoa" id="CapteP52512"/>
    </source>
</evidence>
<reference evidence="14 16" key="2">
    <citation type="journal article" date="2013" name="Nature">
        <title>Insights into bilaterian evolution from three spiralian genomes.</title>
        <authorList>
            <person name="Simakov O."/>
            <person name="Marletaz F."/>
            <person name="Cho S.J."/>
            <person name="Edsinger-Gonzales E."/>
            <person name="Havlak P."/>
            <person name="Hellsten U."/>
            <person name="Kuo D.H."/>
            <person name="Larsson T."/>
            <person name="Lv J."/>
            <person name="Arendt D."/>
            <person name="Savage R."/>
            <person name="Osoegawa K."/>
            <person name="de Jong P."/>
            <person name="Grimwood J."/>
            <person name="Chapman J.A."/>
            <person name="Shapiro H."/>
            <person name="Aerts A."/>
            <person name="Otillar R.P."/>
            <person name="Terry A.Y."/>
            <person name="Boore J.L."/>
            <person name="Grigoriev I.V."/>
            <person name="Lindberg D.R."/>
            <person name="Seaver E.C."/>
            <person name="Weisblat D.A."/>
            <person name="Putnam N.H."/>
            <person name="Rokhsar D.S."/>
        </authorList>
    </citation>
    <scope>NUCLEOTIDE SEQUENCE</scope>
    <source>
        <strain evidence="14 16">I ESC-2004</strain>
    </source>
</reference>
<proteinExistence type="inferred from homology"/>
<dbReference type="InterPro" id="IPR004152">
    <property type="entry name" value="GAT_dom"/>
</dbReference>
<evidence type="ECO:0000256" key="2">
    <source>
        <dbReference type="ARBA" id="ARBA00004220"/>
    </source>
</evidence>
<dbReference type="STRING" id="283909.R7V0J4"/>
<dbReference type="GO" id="GO:0005802">
    <property type="term" value="C:trans-Golgi network"/>
    <property type="evidence" value="ECO:0007669"/>
    <property type="project" value="InterPro"/>
</dbReference>
<dbReference type="FunFam" id="1.20.5.170:FF:000023">
    <property type="entry name" value="ADP-ribosylation factor-binding protein GGA3 isoform X1"/>
    <property type="match status" value="1"/>
</dbReference>
<evidence type="ECO:0000256" key="6">
    <source>
        <dbReference type="ARBA" id="ARBA00022843"/>
    </source>
</evidence>
<organism evidence="14">
    <name type="scientific">Capitella teleta</name>
    <name type="common">Polychaete worm</name>
    <dbReference type="NCBI Taxonomy" id="283909"/>
    <lineage>
        <taxon>Eukaryota</taxon>
        <taxon>Metazoa</taxon>
        <taxon>Spiralia</taxon>
        <taxon>Lophotrochozoa</taxon>
        <taxon>Annelida</taxon>
        <taxon>Polychaeta</taxon>
        <taxon>Sedentaria</taxon>
        <taxon>Scolecida</taxon>
        <taxon>Capitellidae</taxon>
        <taxon>Capitella</taxon>
    </lineage>
</organism>
<feature type="region of interest" description="Disordered" evidence="10">
    <location>
        <begin position="321"/>
        <end position="358"/>
    </location>
</feature>
<evidence type="ECO:0000256" key="4">
    <source>
        <dbReference type="ARBA" id="ARBA00022448"/>
    </source>
</evidence>
<keyword evidence="5" id="KW-0967">Endosome</keyword>
<dbReference type="SUPFAM" id="SSF49348">
    <property type="entry name" value="Clathrin adaptor appendage domain"/>
    <property type="match status" value="1"/>
</dbReference>
<dbReference type="Pfam" id="PF00790">
    <property type="entry name" value="VHS"/>
    <property type="match status" value="1"/>
</dbReference>
<dbReference type="Gene3D" id="1.20.58.160">
    <property type="match status" value="1"/>
</dbReference>
<feature type="domain" description="GAT" evidence="13">
    <location>
        <begin position="157"/>
        <end position="285"/>
    </location>
</feature>
<comment type="subcellular location">
    <subcellularLocation>
        <location evidence="2">Early endosome membrane</location>
        <topology evidence="2">Peripheral membrane protein</topology>
    </subcellularLocation>
    <subcellularLocation>
        <location evidence="1">Golgi apparatus</location>
        <location evidence="1">trans-Golgi network membrane</location>
        <topology evidence="1">Peripheral membrane protein</topology>
    </subcellularLocation>
</comment>
<dbReference type="EMBL" id="AMQN01005528">
    <property type="status" value="NOT_ANNOTATED_CDS"/>
    <property type="molecule type" value="Genomic_DNA"/>
</dbReference>
<evidence type="ECO:0000256" key="9">
    <source>
        <dbReference type="ARBA" id="ARBA00023136"/>
    </source>
</evidence>
<keyword evidence="8" id="KW-0333">Golgi apparatus</keyword>
<dbReference type="HOGENOM" id="CLU_015010_0_0_1"/>
<dbReference type="InterPro" id="IPR002014">
    <property type="entry name" value="VHS_dom"/>
</dbReference>
<dbReference type="InterPro" id="IPR008152">
    <property type="entry name" value="Clathrin_a/b/g-adaptin_app_Ig"/>
</dbReference>
<keyword evidence="6" id="KW-0832">Ubl conjugation</keyword>
<dbReference type="InterPro" id="IPR041198">
    <property type="entry name" value="GGA_N-GAT"/>
</dbReference>
<dbReference type="GO" id="GO:0031901">
    <property type="term" value="C:early endosome membrane"/>
    <property type="evidence" value="ECO:0007669"/>
    <property type="project" value="UniProtKB-SubCell"/>
</dbReference>
<comment type="similarity">
    <text evidence="3">Belongs to the GGA protein family.</text>
</comment>
<dbReference type="SUPFAM" id="SSF48464">
    <property type="entry name" value="ENTH/VHS domain"/>
    <property type="match status" value="1"/>
</dbReference>
<reference evidence="15" key="3">
    <citation type="submission" date="2015-06" db="UniProtKB">
        <authorList>
            <consortium name="EnsemblMetazoa"/>
        </authorList>
    </citation>
    <scope>IDENTIFICATION</scope>
</reference>
<dbReference type="GO" id="GO:0035091">
    <property type="term" value="F:phosphatidylinositol binding"/>
    <property type="evidence" value="ECO:0007669"/>
    <property type="project" value="InterPro"/>
</dbReference>
<sequence length="680" mass="73853">DRATSPMNQQEDVETVLSFCDQINKELEGPQISVRLMAHKIQSPQEREALYALGALETCVRNCGKRFHSEIGKFRFLNEVIKVVSPKYLGNYTSEKVKKRCIELLFRWSKSLPHEPKIAEAFSMLKKQGIVKEDPVLPDETLPAVQPEERRNTVFEDDEKSKTLARLLRSKHPEDLQAANRLIKNMVKQDAERLEKVSKRVQQIETVGNNVKLLMEMLAHHQPGNSSESDRDIMKELYDNLEKQRPNLFRLASDTDDKDDDGINAILKCNDAVLKVMTDYKTIVEGNTEHGSLISMETESSNQGAMSDLFSLEADYILSSSPLHPPPLPPPPSSSASSGPGGYSDPGLAAASASVPPTESDLTALDDIFSSAASAPTSNNTSVRCLMLCVLCFTLFVHSQSLLDLGASANLNSLQFTSSSTVAPPTQPPLVVPSQAPSLMDAFSSHAPPSLPSYNSQSLFTTASAPAAQPIPPPPPSSAGMKELDVLGQSLLQQSLSSDKAKVPMNQMLARTSSSSGDTTLLSAISPSPTPPVMASPAKKPATVVEPLTDIFVALQSIQPGSEAPITPYDRNGLKVVVHFAKDKPRDDVSVMVISIMSTNSSPVKNVSFQVAVPKVMKVKLQPPSATDLPAFNPILPPAAITQVMLIANPQKESIRAKFKLVYVQDMETKTDVGEIDNIP</sequence>
<evidence type="ECO:0008006" key="17">
    <source>
        <dbReference type="Google" id="ProtNLM"/>
    </source>
</evidence>
<feature type="domain" description="GAE" evidence="12">
    <location>
        <begin position="561"/>
        <end position="680"/>
    </location>
</feature>
<feature type="non-terminal residue" evidence="14">
    <location>
        <position position="1"/>
    </location>
</feature>
<evidence type="ECO:0000256" key="5">
    <source>
        <dbReference type="ARBA" id="ARBA00022753"/>
    </source>
</evidence>
<dbReference type="SMART" id="SM00288">
    <property type="entry name" value="VHS"/>
    <property type="match status" value="1"/>
</dbReference>
<dbReference type="GO" id="GO:0031267">
    <property type="term" value="F:small GTPase binding"/>
    <property type="evidence" value="ECO:0007669"/>
    <property type="project" value="InterPro"/>
</dbReference>
<dbReference type="AlphaFoldDB" id="R7V0J4"/>
<dbReference type="OrthoDB" id="447025at2759"/>
<evidence type="ECO:0000259" key="13">
    <source>
        <dbReference type="PROSITE" id="PS50909"/>
    </source>
</evidence>
<dbReference type="EMBL" id="KB296213">
    <property type="protein sequence ID" value="ELU12059.1"/>
    <property type="molecule type" value="Genomic_DNA"/>
</dbReference>
<dbReference type="PANTHER" id="PTHR45905:SF1">
    <property type="entry name" value="GOLGI-LOCALIZED, GAMMA-ADAPTIN EAR CONTAINING, ARF BINDING PROTEIN"/>
    <property type="match status" value="1"/>
</dbReference>
<dbReference type="GO" id="GO:0043130">
    <property type="term" value="F:ubiquitin binding"/>
    <property type="evidence" value="ECO:0007669"/>
    <property type="project" value="InterPro"/>
</dbReference>
<dbReference type="PROSITE" id="PS50180">
    <property type="entry name" value="GAE"/>
    <property type="match status" value="1"/>
</dbReference>
<dbReference type="Gene3D" id="1.20.5.170">
    <property type="match status" value="1"/>
</dbReference>
<feature type="non-terminal residue" evidence="14">
    <location>
        <position position="680"/>
    </location>
</feature>
<dbReference type="Gene3D" id="2.60.40.1230">
    <property type="match status" value="1"/>
</dbReference>
<dbReference type="InterPro" id="IPR008942">
    <property type="entry name" value="ENTH_VHS"/>
</dbReference>
<dbReference type="PROSITE" id="PS50179">
    <property type="entry name" value="VHS"/>
    <property type="match status" value="1"/>
</dbReference>
<accession>R7V0J4</accession>
<dbReference type="GO" id="GO:0034394">
    <property type="term" value="P:protein localization to cell surface"/>
    <property type="evidence" value="ECO:0007669"/>
    <property type="project" value="TreeGrafter"/>
</dbReference>
<evidence type="ECO:0000256" key="8">
    <source>
        <dbReference type="ARBA" id="ARBA00023034"/>
    </source>
</evidence>
<dbReference type="InterPro" id="IPR008153">
    <property type="entry name" value="GAE_dom"/>
</dbReference>
<evidence type="ECO:0000256" key="7">
    <source>
        <dbReference type="ARBA" id="ARBA00022927"/>
    </source>
</evidence>
<dbReference type="EnsemblMetazoa" id="CapteT52512">
    <property type="protein sequence ID" value="CapteP52512"/>
    <property type="gene ID" value="CapteG52512"/>
</dbReference>
<dbReference type="InterPro" id="IPR013041">
    <property type="entry name" value="Clathrin_app_Ig-like_sf"/>
</dbReference>
<feature type="compositionally biased region" description="Pro residues" evidence="10">
    <location>
        <begin position="323"/>
        <end position="333"/>
    </location>
</feature>
<dbReference type="Proteomes" id="UP000014760">
    <property type="component" value="Unassembled WGS sequence"/>
</dbReference>
<dbReference type="InterPro" id="IPR038425">
    <property type="entry name" value="GAT_sf"/>
</dbReference>
<evidence type="ECO:0000256" key="3">
    <source>
        <dbReference type="ARBA" id="ARBA00008099"/>
    </source>
</evidence>
<evidence type="ECO:0000259" key="11">
    <source>
        <dbReference type="PROSITE" id="PS50179"/>
    </source>
</evidence>
<dbReference type="SMART" id="SM00809">
    <property type="entry name" value="Alpha_adaptinC2"/>
    <property type="match status" value="1"/>
</dbReference>
<dbReference type="PANTHER" id="PTHR45905">
    <property type="entry name" value="GOLGI-LOCALIZED, GAMMA-ADAPTIN EAR CONTAINING, ARF BINDING PROTEIN"/>
    <property type="match status" value="1"/>
</dbReference>
<gene>
    <name evidence="14" type="ORF">CAPTEDRAFT_52512</name>
</gene>
<dbReference type="OMA" id="VICGWEL"/>
<evidence type="ECO:0000313" key="16">
    <source>
        <dbReference type="Proteomes" id="UP000014760"/>
    </source>
</evidence>
<name>R7V0J4_CAPTE</name>
<evidence type="ECO:0000256" key="10">
    <source>
        <dbReference type="SAM" id="MobiDB-lite"/>
    </source>
</evidence>
<keyword evidence="16" id="KW-1185">Reference proteome</keyword>
<evidence type="ECO:0000256" key="1">
    <source>
        <dbReference type="ARBA" id="ARBA00004150"/>
    </source>
</evidence>
<dbReference type="Pfam" id="PF18308">
    <property type="entry name" value="GGA_N-GAT"/>
    <property type="match status" value="1"/>
</dbReference>
<protein>
    <recommendedName>
        <fullName evidence="17">VHS domain-containing protein</fullName>
    </recommendedName>
</protein>
<dbReference type="Pfam" id="PF03127">
    <property type="entry name" value="GAT"/>
    <property type="match status" value="1"/>
</dbReference>
<keyword evidence="4" id="KW-0813">Transport</keyword>
<dbReference type="Pfam" id="PF02883">
    <property type="entry name" value="Alpha_adaptinC2"/>
    <property type="match status" value="1"/>
</dbReference>
<dbReference type="PROSITE" id="PS50909">
    <property type="entry name" value="GAT"/>
    <property type="match status" value="1"/>
</dbReference>
<dbReference type="SUPFAM" id="SSF89009">
    <property type="entry name" value="GAT-like domain"/>
    <property type="match status" value="1"/>
</dbReference>
<dbReference type="CDD" id="cd14234">
    <property type="entry name" value="GAT_GGA_meta"/>
    <property type="match status" value="1"/>
</dbReference>
<evidence type="ECO:0000259" key="12">
    <source>
        <dbReference type="PROSITE" id="PS50180"/>
    </source>
</evidence>
<feature type="domain" description="VHS" evidence="11">
    <location>
        <begin position="3"/>
        <end position="133"/>
    </location>
</feature>
<dbReference type="CDD" id="cd03567">
    <property type="entry name" value="VHS_GGA_metazoan"/>
    <property type="match status" value="1"/>
</dbReference>
<dbReference type="FunCoup" id="R7V0J4">
    <property type="interactions" value="1452"/>
</dbReference>
<keyword evidence="7" id="KW-0653">Protein transport</keyword>
<dbReference type="GO" id="GO:0006886">
    <property type="term" value="P:intracellular protein transport"/>
    <property type="evidence" value="ECO:0007669"/>
    <property type="project" value="InterPro"/>
</dbReference>
<dbReference type="GO" id="GO:0006893">
    <property type="term" value="P:Golgi to plasma membrane transport"/>
    <property type="evidence" value="ECO:0007669"/>
    <property type="project" value="TreeGrafter"/>
</dbReference>
<keyword evidence="9" id="KW-0472">Membrane</keyword>